<organism evidence="1 2">
    <name type="scientific">Roridomyces roridus</name>
    <dbReference type="NCBI Taxonomy" id="1738132"/>
    <lineage>
        <taxon>Eukaryota</taxon>
        <taxon>Fungi</taxon>
        <taxon>Dikarya</taxon>
        <taxon>Basidiomycota</taxon>
        <taxon>Agaricomycotina</taxon>
        <taxon>Agaricomycetes</taxon>
        <taxon>Agaricomycetidae</taxon>
        <taxon>Agaricales</taxon>
        <taxon>Marasmiineae</taxon>
        <taxon>Mycenaceae</taxon>
        <taxon>Roridomyces</taxon>
    </lineage>
</organism>
<accession>A0AAD7BI91</accession>
<name>A0AAD7BI91_9AGAR</name>
<keyword evidence="2" id="KW-1185">Reference proteome</keyword>
<dbReference type="Gene3D" id="3.40.30.10">
    <property type="entry name" value="Glutaredoxin"/>
    <property type="match status" value="1"/>
</dbReference>
<dbReference type="InterPro" id="IPR009737">
    <property type="entry name" value="Aim32/Apd1-like"/>
</dbReference>
<reference evidence="1" key="1">
    <citation type="submission" date="2023-03" db="EMBL/GenBank/DDBJ databases">
        <title>Massive genome expansion in bonnet fungi (Mycena s.s.) driven by repeated elements and novel gene families across ecological guilds.</title>
        <authorList>
            <consortium name="Lawrence Berkeley National Laboratory"/>
            <person name="Harder C.B."/>
            <person name="Miyauchi S."/>
            <person name="Viragh M."/>
            <person name="Kuo A."/>
            <person name="Thoen E."/>
            <person name="Andreopoulos B."/>
            <person name="Lu D."/>
            <person name="Skrede I."/>
            <person name="Drula E."/>
            <person name="Henrissat B."/>
            <person name="Morin E."/>
            <person name="Kohler A."/>
            <person name="Barry K."/>
            <person name="LaButti K."/>
            <person name="Morin E."/>
            <person name="Salamov A."/>
            <person name="Lipzen A."/>
            <person name="Mereny Z."/>
            <person name="Hegedus B."/>
            <person name="Baldrian P."/>
            <person name="Stursova M."/>
            <person name="Weitz H."/>
            <person name="Taylor A."/>
            <person name="Grigoriev I.V."/>
            <person name="Nagy L.G."/>
            <person name="Martin F."/>
            <person name="Kauserud H."/>
        </authorList>
    </citation>
    <scope>NUCLEOTIDE SEQUENCE</scope>
    <source>
        <strain evidence="1">9284</strain>
    </source>
</reference>
<dbReference type="Proteomes" id="UP001221142">
    <property type="component" value="Unassembled WGS sequence"/>
</dbReference>
<gene>
    <name evidence="1" type="ORF">FB45DRAFT_928927</name>
</gene>
<evidence type="ECO:0000313" key="1">
    <source>
        <dbReference type="EMBL" id="KAJ7621321.1"/>
    </source>
</evidence>
<dbReference type="Pfam" id="PF06999">
    <property type="entry name" value="Suc_Fer-like"/>
    <property type="match status" value="1"/>
</dbReference>
<evidence type="ECO:0000313" key="2">
    <source>
        <dbReference type="Proteomes" id="UP001221142"/>
    </source>
</evidence>
<dbReference type="InterPro" id="IPR036249">
    <property type="entry name" value="Thioredoxin-like_sf"/>
</dbReference>
<proteinExistence type="predicted"/>
<dbReference type="CDD" id="cd03062">
    <property type="entry name" value="TRX_Fd_Sucrase"/>
    <property type="match status" value="1"/>
</dbReference>
<comment type="caution">
    <text evidence="1">The sequence shown here is derived from an EMBL/GenBank/DDBJ whole genome shotgun (WGS) entry which is preliminary data.</text>
</comment>
<protein>
    <submittedName>
        <fullName evidence="1">Sucrase/ferredoxin-like-domain-containing protein</fullName>
    </submittedName>
</protein>
<dbReference type="AlphaFoldDB" id="A0AAD7BI91"/>
<sequence length="282" mass="30658">MILRVPPRLSSINAFLNSSTSPLMLRNLKAFLPIRFNSQAAASETVKPLHGTVASHRSYILINAPSPPTMFPARFSTPLQRALQLQVTRWGGVVNFAWTGPDVTPAAVTAFSPLGGRIELPALSEDNVDEIAETLKQHATTATNAPPPTDGRIHMYVCTHGERDCRCGDTGGKVFQALKEEVQRRGVSNEVVLGEVGHVGGHQFAANLLVFPHGEWLGRLTPEDVPSVLEAILSSDVQPLASNDPPLLPNFWRGRMGLAKDEQLALHSEVVADRRFEVGKGR</sequence>
<dbReference type="SUPFAM" id="SSF52833">
    <property type="entry name" value="Thioredoxin-like"/>
    <property type="match status" value="1"/>
</dbReference>
<dbReference type="PANTHER" id="PTHR31902">
    <property type="entry name" value="ACTIN PATCHES DISTAL PROTEIN 1"/>
    <property type="match status" value="1"/>
</dbReference>
<dbReference type="EMBL" id="JARKIF010000016">
    <property type="protein sequence ID" value="KAJ7621321.1"/>
    <property type="molecule type" value="Genomic_DNA"/>
</dbReference>